<dbReference type="InterPro" id="IPR044843">
    <property type="entry name" value="Trans_IPPS_bact-type"/>
</dbReference>
<dbReference type="RefSeq" id="WP_212685390.1">
    <property type="nucleotide sequence ID" value="NZ_JAGSPM010000011.1"/>
</dbReference>
<dbReference type="InterPro" id="IPR008949">
    <property type="entry name" value="Isoprenoid_synthase_dom_sf"/>
</dbReference>
<dbReference type="InterPro" id="IPR002060">
    <property type="entry name" value="Squ/phyt_synthse"/>
</dbReference>
<dbReference type="GO" id="GO:0016114">
    <property type="term" value="P:terpenoid biosynthetic process"/>
    <property type="evidence" value="ECO:0007669"/>
    <property type="project" value="UniProtKB-ARBA"/>
</dbReference>
<dbReference type="GO" id="GO:0004311">
    <property type="term" value="F:geranylgeranyl diphosphate synthase activity"/>
    <property type="evidence" value="ECO:0007669"/>
    <property type="project" value="InterPro"/>
</dbReference>
<dbReference type="SFLD" id="SFLDG01018">
    <property type="entry name" value="Squalene/Phytoene_Synthase_Lik"/>
    <property type="match status" value="1"/>
</dbReference>
<dbReference type="SFLD" id="SFLDS00005">
    <property type="entry name" value="Isoprenoid_Synthase_Type_I"/>
    <property type="match status" value="1"/>
</dbReference>
<dbReference type="InterPro" id="IPR017827">
    <property type="entry name" value="HSQ_synthase_HpnC"/>
</dbReference>
<dbReference type="Proteomes" id="UP000680158">
    <property type="component" value="Unassembled WGS sequence"/>
</dbReference>
<proteinExistence type="predicted"/>
<keyword evidence="2" id="KW-1185">Reference proteome</keyword>
<evidence type="ECO:0000313" key="1">
    <source>
        <dbReference type="EMBL" id="MBR7748032.1"/>
    </source>
</evidence>
<comment type="caution">
    <text evidence="1">The sequence shown here is derived from an EMBL/GenBank/DDBJ whole genome shotgun (WGS) entry which is preliminary data.</text>
</comment>
<dbReference type="EC" id="2.5.1.21" evidence="1"/>
<dbReference type="GO" id="GO:0051996">
    <property type="term" value="F:squalene synthase [NAD(P)H] activity"/>
    <property type="evidence" value="ECO:0007669"/>
    <property type="project" value="UniProtKB-EC"/>
</dbReference>
<dbReference type="AlphaFoldDB" id="A0A941DKY5"/>
<evidence type="ECO:0000313" key="2">
    <source>
        <dbReference type="Proteomes" id="UP000680158"/>
    </source>
</evidence>
<dbReference type="CDD" id="cd00683">
    <property type="entry name" value="Trans_IPPS_HH"/>
    <property type="match status" value="1"/>
</dbReference>
<reference evidence="1 2" key="1">
    <citation type="submission" date="2021-04" db="EMBL/GenBank/DDBJ databases">
        <title>novel species isolated from subtropical streams in China.</title>
        <authorList>
            <person name="Lu H."/>
        </authorList>
    </citation>
    <scope>NUCLEOTIDE SEQUENCE [LARGE SCALE GENOMIC DNA]</scope>
    <source>
        <strain evidence="1 2">BYS107W</strain>
    </source>
</reference>
<dbReference type="Gene3D" id="1.10.600.10">
    <property type="entry name" value="Farnesyl Diphosphate Synthase"/>
    <property type="match status" value="1"/>
</dbReference>
<organism evidence="1 2">
    <name type="scientific">Undibacterium baiyunense</name>
    <dbReference type="NCBI Taxonomy" id="2828731"/>
    <lineage>
        <taxon>Bacteria</taxon>
        <taxon>Pseudomonadati</taxon>
        <taxon>Pseudomonadota</taxon>
        <taxon>Betaproteobacteria</taxon>
        <taxon>Burkholderiales</taxon>
        <taxon>Oxalobacteraceae</taxon>
        <taxon>Undibacterium</taxon>
    </lineage>
</organism>
<dbReference type="EMBL" id="JAGSPM010000011">
    <property type="protein sequence ID" value="MBR7748032.1"/>
    <property type="molecule type" value="Genomic_DNA"/>
</dbReference>
<dbReference type="InterPro" id="IPR033904">
    <property type="entry name" value="Trans_IPPS_HH"/>
</dbReference>
<keyword evidence="1" id="KW-0808">Transferase</keyword>
<dbReference type="PANTHER" id="PTHR31480">
    <property type="entry name" value="BIFUNCTIONAL LYCOPENE CYCLASE/PHYTOENE SYNTHASE"/>
    <property type="match status" value="1"/>
</dbReference>
<sequence length="269" mass="30990">MSVNHYENFPVASWLMPAHLRPAVKTIYAFARSADDLADEGSASDVERLSALTEYENNLELIRNKQACQHPLFNDLAEVISTHQLPISPFFDLLSAFKQDVTCKRYDHFTSLLQYCDRSANPVGRIMLHLFKETSSDNLVKSDLICSALQLVNFWQDIAIDWQKSRVYIPQEDLLRFHVSESQIVEGVCNQAWRAMMQFQINRTRQMMITGSPLCKRLPGRFGFELRLVVQGGLRILEKIEAADMDIFRHRPTIQATDSPLLLWRALKM</sequence>
<protein>
    <submittedName>
        <fullName evidence="1">Squalene synthase HpnC</fullName>
        <ecNumber evidence="1">2.5.1.21</ecNumber>
    </submittedName>
</protein>
<dbReference type="NCBIfam" id="TIGR03464">
    <property type="entry name" value="HpnC"/>
    <property type="match status" value="1"/>
</dbReference>
<dbReference type="Pfam" id="PF00494">
    <property type="entry name" value="SQS_PSY"/>
    <property type="match status" value="1"/>
</dbReference>
<gene>
    <name evidence="1" type="primary">hpnC</name>
    <name evidence="1" type="ORF">KDM92_15700</name>
</gene>
<dbReference type="SFLD" id="SFLDG01212">
    <property type="entry name" value="Phytoene_synthase_like"/>
    <property type="match status" value="1"/>
</dbReference>
<accession>A0A941DKY5</accession>
<name>A0A941DKY5_9BURK</name>
<dbReference type="SUPFAM" id="SSF48576">
    <property type="entry name" value="Terpenoid synthases"/>
    <property type="match status" value="1"/>
</dbReference>